<dbReference type="InterPro" id="IPR010894">
    <property type="entry name" value="SpoVAD"/>
</dbReference>
<dbReference type="InterPro" id="IPR038369">
    <property type="entry name" value="SpoVAD_sf"/>
</dbReference>
<protein>
    <submittedName>
        <fullName evidence="1">Stage V sporulation protein AD</fullName>
    </submittedName>
</protein>
<organism evidence="1 2">
    <name type="scientific">Candidatus Caccopulliclostridium gallistercoris</name>
    <dbReference type="NCBI Taxonomy" id="2840719"/>
    <lineage>
        <taxon>Bacteria</taxon>
        <taxon>Bacillati</taxon>
        <taxon>Bacillota</taxon>
        <taxon>Clostridia</taxon>
        <taxon>Candidatus Caccopulliclostridium</taxon>
    </lineage>
</organism>
<dbReference type="Gene3D" id="3.40.47.40">
    <property type="entry name" value="Stage V sporulation protein AD"/>
    <property type="match status" value="1"/>
</dbReference>
<dbReference type="EMBL" id="DVOJ01000003">
    <property type="protein sequence ID" value="HIV01054.1"/>
    <property type="molecule type" value="Genomic_DNA"/>
</dbReference>
<comment type="caution">
    <text evidence="1">The sequence shown here is derived from an EMBL/GenBank/DDBJ whole genome shotgun (WGS) entry which is preliminary data.</text>
</comment>
<dbReference type="SUPFAM" id="SSF53901">
    <property type="entry name" value="Thiolase-like"/>
    <property type="match status" value="1"/>
</dbReference>
<dbReference type="NCBIfam" id="TIGR02845">
    <property type="entry name" value="spore_V_AD"/>
    <property type="match status" value="1"/>
</dbReference>
<dbReference type="NCBIfam" id="NF006160">
    <property type="entry name" value="PRK08304.1"/>
    <property type="match status" value="1"/>
</dbReference>
<dbReference type="GO" id="GO:0016746">
    <property type="term" value="F:acyltransferase activity"/>
    <property type="evidence" value="ECO:0007669"/>
    <property type="project" value="InterPro"/>
</dbReference>
<reference evidence="1" key="2">
    <citation type="journal article" date="2021" name="PeerJ">
        <title>Extensive microbial diversity within the chicken gut microbiome revealed by metagenomics and culture.</title>
        <authorList>
            <person name="Gilroy R."/>
            <person name="Ravi A."/>
            <person name="Getino M."/>
            <person name="Pursley I."/>
            <person name="Horton D.L."/>
            <person name="Alikhan N.F."/>
            <person name="Baker D."/>
            <person name="Gharbi K."/>
            <person name="Hall N."/>
            <person name="Watson M."/>
            <person name="Adriaenssens E.M."/>
            <person name="Foster-Nyarko E."/>
            <person name="Jarju S."/>
            <person name="Secka A."/>
            <person name="Antonio M."/>
            <person name="Oren A."/>
            <person name="Chaudhuri R.R."/>
            <person name="La Ragione R."/>
            <person name="Hildebrand F."/>
            <person name="Pallen M.J."/>
        </authorList>
    </citation>
    <scope>NUCLEOTIDE SEQUENCE</scope>
    <source>
        <strain evidence="1">CHK186-9395</strain>
    </source>
</reference>
<dbReference type="AlphaFoldDB" id="A0A9D1NE73"/>
<evidence type="ECO:0000313" key="1">
    <source>
        <dbReference type="EMBL" id="HIV01054.1"/>
    </source>
</evidence>
<dbReference type="InterPro" id="IPR016039">
    <property type="entry name" value="Thiolase-like"/>
</dbReference>
<dbReference type="Pfam" id="PF07451">
    <property type="entry name" value="SpoVAD"/>
    <property type="match status" value="1"/>
</dbReference>
<gene>
    <name evidence="1" type="primary">spoVAD</name>
    <name evidence="1" type="ORF">IAA62_00650</name>
</gene>
<proteinExistence type="predicted"/>
<evidence type="ECO:0000313" key="2">
    <source>
        <dbReference type="Proteomes" id="UP000886861"/>
    </source>
</evidence>
<dbReference type="PIRSF" id="PIRSF011570">
    <property type="entry name" value="SpoVAD"/>
    <property type="match status" value="1"/>
</dbReference>
<accession>A0A9D1NE73</accession>
<sequence>MTKNLKSPQTVEFKNRPKIIGNYSIVGPKEGAGNFGDYFDYVMRSDIFGEKTYEKAERKMVEHVLVGAIDSAMLTPRDISLLLAGDLLNQIISSSYAARSFDMPYLGLFGACSTMAESLAIGASLVDGGYFKNVACSTVSHFSTAERQFRFPLELGNQRPPTSQWTATAAGCSIVSLQGKGPVITKATFGKVTDFGIKDVNNMGAAMAPAAMGTLVRHFEDTDTKPDDYDLIVTGDLGKLGSEILIDLMEDKGYKLGINYCDCGQMMYRRRQETLMGGSGCGCSASILNSFLIKKLRDGTYKKILFMATGALLSTTATQQGDSIPGIAHAIVIEAE</sequence>
<name>A0A9D1NE73_9FIRM</name>
<dbReference type="Proteomes" id="UP000886861">
    <property type="component" value="Unassembled WGS sequence"/>
</dbReference>
<reference evidence="1" key="1">
    <citation type="submission" date="2020-10" db="EMBL/GenBank/DDBJ databases">
        <authorList>
            <person name="Gilroy R."/>
        </authorList>
    </citation>
    <scope>NUCLEOTIDE SEQUENCE</scope>
    <source>
        <strain evidence="1">CHK186-9395</strain>
    </source>
</reference>